<dbReference type="Pfam" id="PF03592">
    <property type="entry name" value="Terminase_2"/>
    <property type="match status" value="1"/>
</dbReference>
<proteinExistence type="predicted"/>
<name>A0A0J9D4A8_SPHYA</name>
<dbReference type="Proteomes" id="UP000037029">
    <property type="component" value="Chromosome"/>
</dbReference>
<evidence type="ECO:0000313" key="3">
    <source>
        <dbReference type="Proteomes" id="UP000037029"/>
    </source>
</evidence>
<accession>A0A0J9D4A8</accession>
<dbReference type="InterPro" id="IPR005335">
    <property type="entry name" value="Terminase_ssu"/>
</dbReference>
<feature type="region of interest" description="Disordered" evidence="1">
    <location>
        <begin position="110"/>
        <end position="137"/>
    </location>
</feature>
<evidence type="ECO:0000256" key="1">
    <source>
        <dbReference type="SAM" id="MobiDB-lite"/>
    </source>
</evidence>
<dbReference type="AlphaFoldDB" id="A0A0J9D4A8"/>
<organism evidence="2 3">
    <name type="scientific">Sphingobium yanoikuyae</name>
    <name type="common">Sphingomonas yanoikuyae</name>
    <dbReference type="NCBI Taxonomy" id="13690"/>
    <lineage>
        <taxon>Bacteria</taxon>
        <taxon>Pseudomonadati</taxon>
        <taxon>Pseudomonadota</taxon>
        <taxon>Alphaproteobacteria</taxon>
        <taxon>Sphingomonadales</taxon>
        <taxon>Sphingomonadaceae</taxon>
        <taxon>Sphingobium</taxon>
    </lineage>
</organism>
<reference evidence="2 3" key="1">
    <citation type="submission" date="2017-04" db="EMBL/GenBank/DDBJ databases">
        <title>Characterization, genome and methylation analysis of a phthalic acid esters degrading strain Sphingobium yanoikuyae SHJ.</title>
        <authorList>
            <person name="Feng L."/>
        </authorList>
    </citation>
    <scope>NUCLEOTIDE SEQUENCE [LARGE SCALE GENOMIC DNA]</scope>
    <source>
        <strain evidence="2 3">SHJ</strain>
    </source>
</reference>
<feature type="compositionally biased region" description="Polar residues" evidence="1">
    <location>
        <begin position="110"/>
        <end position="119"/>
    </location>
</feature>
<sequence length="137" mass="14695">MTGPLVNDKHERFCQAILKGETLAQAYVSAGYKPNEKNAARLKKNEGVAARIAELQEKAADVAVLTAADIARQLDEDRVFAQSMGSAAACVSATMGKAKVLGLLVDRTDLTSSDRSMSPPSLADFYAHRRKADSENP</sequence>
<evidence type="ECO:0000313" key="2">
    <source>
        <dbReference type="EMBL" id="ATP19785.1"/>
    </source>
</evidence>
<evidence type="ECO:0008006" key="4">
    <source>
        <dbReference type="Google" id="ProtNLM"/>
    </source>
</evidence>
<gene>
    <name evidence="2" type="ORF">BV87_16195</name>
</gene>
<dbReference type="EMBL" id="CP020925">
    <property type="protein sequence ID" value="ATP19785.1"/>
    <property type="molecule type" value="Genomic_DNA"/>
</dbReference>
<dbReference type="Gene3D" id="1.10.10.1400">
    <property type="entry name" value="Terminase, small subunit, N-terminal DNA-binding domain, HTH motif"/>
    <property type="match status" value="1"/>
</dbReference>
<protein>
    <recommendedName>
        <fullName evidence="4">Terminase small subunit</fullName>
    </recommendedName>
</protein>
<dbReference type="InterPro" id="IPR038713">
    <property type="entry name" value="Terminase_Gp1_N_sf"/>
</dbReference>
<dbReference type="GO" id="GO:0051276">
    <property type="term" value="P:chromosome organization"/>
    <property type="evidence" value="ECO:0007669"/>
    <property type="project" value="InterPro"/>
</dbReference>
<dbReference type="RefSeq" id="WP_048937228.1">
    <property type="nucleotide sequence ID" value="NZ_CP020925.1"/>
</dbReference>